<dbReference type="Proteomes" id="UP001470230">
    <property type="component" value="Unassembled WGS sequence"/>
</dbReference>
<name>A0ABR2JNT8_9EUKA</name>
<accession>A0ABR2JNT8</accession>
<dbReference type="EMBL" id="JAPFFF010000010">
    <property type="protein sequence ID" value="KAK8880375.1"/>
    <property type="molecule type" value="Genomic_DNA"/>
</dbReference>
<comment type="caution">
    <text evidence="1">The sequence shown here is derived from an EMBL/GenBank/DDBJ whole genome shotgun (WGS) entry which is preliminary data.</text>
</comment>
<keyword evidence="2" id="KW-1185">Reference proteome</keyword>
<protein>
    <submittedName>
        <fullName evidence="1">Uncharacterized protein</fullName>
    </submittedName>
</protein>
<evidence type="ECO:0000313" key="1">
    <source>
        <dbReference type="EMBL" id="KAK8880375.1"/>
    </source>
</evidence>
<sequence>MLVLDPDDRITVEDAINLPWFEFIESDDVKSVVNNIHHEIVFGNEIRETL</sequence>
<reference evidence="1 2" key="1">
    <citation type="submission" date="2024-04" db="EMBL/GenBank/DDBJ databases">
        <title>Tritrichomonas musculus Genome.</title>
        <authorList>
            <person name="Alves-Ferreira E."/>
            <person name="Grigg M."/>
            <person name="Lorenzi H."/>
            <person name="Galac M."/>
        </authorList>
    </citation>
    <scope>NUCLEOTIDE SEQUENCE [LARGE SCALE GENOMIC DNA]</scope>
    <source>
        <strain evidence="1 2">EAF2021</strain>
    </source>
</reference>
<gene>
    <name evidence="1" type="ORF">M9Y10_003045</name>
</gene>
<proteinExistence type="predicted"/>
<organism evidence="1 2">
    <name type="scientific">Tritrichomonas musculus</name>
    <dbReference type="NCBI Taxonomy" id="1915356"/>
    <lineage>
        <taxon>Eukaryota</taxon>
        <taxon>Metamonada</taxon>
        <taxon>Parabasalia</taxon>
        <taxon>Tritrichomonadida</taxon>
        <taxon>Tritrichomonadidae</taxon>
        <taxon>Tritrichomonas</taxon>
    </lineage>
</organism>
<evidence type="ECO:0000313" key="2">
    <source>
        <dbReference type="Proteomes" id="UP001470230"/>
    </source>
</evidence>